<organism evidence="2 3">
    <name type="scientific">Desulfamplus magnetovallimortis</name>
    <dbReference type="NCBI Taxonomy" id="1246637"/>
    <lineage>
        <taxon>Bacteria</taxon>
        <taxon>Pseudomonadati</taxon>
        <taxon>Thermodesulfobacteriota</taxon>
        <taxon>Desulfobacteria</taxon>
        <taxon>Desulfobacterales</taxon>
        <taxon>Desulfobacteraceae</taxon>
        <taxon>Desulfamplus</taxon>
    </lineage>
</organism>
<dbReference type="InterPro" id="IPR009012">
    <property type="entry name" value="GrpE_head"/>
</dbReference>
<dbReference type="GO" id="GO:0000774">
    <property type="term" value="F:adenyl-nucleotide exchange factor activity"/>
    <property type="evidence" value="ECO:0007669"/>
    <property type="project" value="InterPro"/>
</dbReference>
<dbReference type="Gene3D" id="2.30.22.10">
    <property type="entry name" value="Head domain of nucleotide exchange factor GrpE"/>
    <property type="match status" value="1"/>
</dbReference>
<dbReference type="STRING" id="1246637.MTBBW1_1380065"/>
<keyword evidence="3" id="KW-1185">Reference proteome</keyword>
<dbReference type="OrthoDB" id="9789811at2"/>
<proteinExistence type="predicted"/>
<protein>
    <submittedName>
        <fullName evidence="2">Uncharacterized protein</fullName>
    </submittedName>
</protein>
<gene>
    <name evidence="2" type="ORF">MTBBW1_1380065</name>
</gene>
<evidence type="ECO:0000313" key="3">
    <source>
        <dbReference type="Proteomes" id="UP000191931"/>
    </source>
</evidence>
<dbReference type="AlphaFoldDB" id="A0A1W1H818"/>
<dbReference type="EMBL" id="FWEV01000044">
    <property type="protein sequence ID" value="SLM28518.1"/>
    <property type="molecule type" value="Genomic_DNA"/>
</dbReference>
<accession>A0A1W1H818</accession>
<evidence type="ECO:0000313" key="2">
    <source>
        <dbReference type="EMBL" id="SLM28518.1"/>
    </source>
</evidence>
<evidence type="ECO:0000256" key="1">
    <source>
        <dbReference type="ARBA" id="ARBA00023186"/>
    </source>
</evidence>
<dbReference type="GO" id="GO:0042803">
    <property type="term" value="F:protein homodimerization activity"/>
    <property type="evidence" value="ECO:0007669"/>
    <property type="project" value="InterPro"/>
</dbReference>
<dbReference type="InterPro" id="IPR000740">
    <property type="entry name" value="GrpE"/>
</dbReference>
<keyword evidence="1" id="KW-0143">Chaperone</keyword>
<dbReference type="Proteomes" id="UP000191931">
    <property type="component" value="Unassembled WGS sequence"/>
</dbReference>
<reference evidence="2 3" key="1">
    <citation type="submission" date="2017-03" db="EMBL/GenBank/DDBJ databases">
        <authorList>
            <person name="Afonso C.L."/>
            <person name="Miller P.J."/>
            <person name="Scott M.A."/>
            <person name="Spackman E."/>
            <person name="Goraichik I."/>
            <person name="Dimitrov K.M."/>
            <person name="Suarez D.L."/>
            <person name="Swayne D.E."/>
        </authorList>
    </citation>
    <scope>NUCLEOTIDE SEQUENCE [LARGE SCALE GENOMIC DNA]</scope>
    <source>
        <strain evidence="2">PRJEB14757</strain>
    </source>
</reference>
<dbReference type="RefSeq" id="WP_080804882.1">
    <property type="nucleotide sequence ID" value="NZ_LT828549.1"/>
</dbReference>
<sequence length="60" mass="6866">MIRPLHIIAAWGEMFDPNFHYAIGMIQHPEAVPNTVVRVERKGYFLDGNAQQMGILFPKV</sequence>
<dbReference type="Pfam" id="PF01025">
    <property type="entry name" value="GrpE"/>
    <property type="match status" value="1"/>
</dbReference>
<dbReference type="SUPFAM" id="SSF51064">
    <property type="entry name" value="Head domain of nucleotide exchange factor GrpE"/>
    <property type="match status" value="1"/>
</dbReference>
<name>A0A1W1H818_9BACT</name>
<dbReference type="GO" id="GO:0051087">
    <property type="term" value="F:protein-folding chaperone binding"/>
    <property type="evidence" value="ECO:0007669"/>
    <property type="project" value="InterPro"/>
</dbReference>
<dbReference type="GO" id="GO:0006457">
    <property type="term" value="P:protein folding"/>
    <property type="evidence" value="ECO:0007669"/>
    <property type="project" value="InterPro"/>
</dbReference>